<dbReference type="RefSeq" id="WP_378138531.1">
    <property type="nucleotide sequence ID" value="NZ_JBHSMI010000052.1"/>
</dbReference>
<proteinExistence type="predicted"/>
<keyword evidence="2" id="KW-1185">Reference proteome</keyword>
<organism evidence="1 2">
    <name type="scientific">Cohnella soli</name>
    <dbReference type="NCBI Taxonomy" id="425005"/>
    <lineage>
        <taxon>Bacteria</taxon>
        <taxon>Bacillati</taxon>
        <taxon>Bacillota</taxon>
        <taxon>Bacilli</taxon>
        <taxon>Bacillales</taxon>
        <taxon>Paenibacillaceae</taxon>
        <taxon>Cohnella</taxon>
    </lineage>
</organism>
<evidence type="ECO:0000313" key="2">
    <source>
        <dbReference type="Proteomes" id="UP001596113"/>
    </source>
</evidence>
<sequence>MKLLKCLIITQFTILLMSCSSDTSSFSKNQVSKEEKGLVDKFMGKWFSIDDTQTFIELKDNIEIVGVEESDMYSEGEFTIEEINVPKQYIVIHIFIEEISEENDDHVKDEYRNKLELLENGNKLRYNLDYKNKNIQSEWIRK</sequence>
<dbReference type="PROSITE" id="PS51257">
    <property type="entry name" value="PROKAR_LIPOPROTEIN"/>
    <property type="match status" value="1"/>
</dbReference>
<accession>A0ABW0I1U5</accession>
<protein>
    <recommendedName>
        <fullName evidence="3">Lipoprotein</fullName>
    </recommendedName>
</protein>
<dbReference type="EMBL" id="JBHSMI010000052">
    <property type="protein sequence ID" value="MFC5406457.1"/>
    <property type="molecule type" value="Genomic_DNA"/>
</dbReference>
<gene>
    <name evidence="1" type="ORF">ACFPOF_27310</name>
</gene>
<evidence type="ECO:0000313" key="1">
    <source>
        <dbReference type="EMBL" id="MFC5406457.1"/>
    </source>
</evidence>
<name>A0ABW0I1U5_9BACL</name>
<dbReference type="Proteomes" id="UP001596113">
    <property type="component" value="Unassembled WGS sequence"/>
</dbReference>
<comment type="caution">
    <text evidence="1">The sequence shown here is derived from an EMBL/GenBank/DDBJ whole genome shotgun (WGS) entry which is preliminary data.</text>
</comment>
<evidence type="ECO:0008006" key="3">
    <source>
        <dbReference type="Google" id="ProtNLM"/>
    </source>
</evidence>
<reference evidence="2" key="1">
    <citation type="journal article" date="2019" name="Int. J. Syst. Evol. Microbiol.">
        <title>The Global Catalogue of Microorganisms (GCM) 10K type strain sequencing project: providing services to taxonomists for standard genome sequencing and annotation.</title>
        <authorList>
            <consortium name="The Broad Institute Genomics Platform"/>
            <consortium name="The Broad Institute Genome Sequencing Center for Infectious Disease"/>
            <person name="Wu L."/>
            <person name="Ma J."/>
        </authorList>
    </citation>
    <scope>NUCLEOTIDE SEQUENCE [LARGE SCALE GENOMIC DNA]</scope>
    <source>
        <strain evidence="2">CGMCC 1.18575</strain>
    </source>
</reference>